<protein>
    <submittedName>
        <fullName evidence="1">Uncharacterized protein</fullName>
    </submittedName>
</protein>
<reference evidence="1 3" key="1">
    <citation type="submission" date="2018-05" db="EMBL/GenBank/DDBJ databases">
        <title>Genomic Encyclopedia of Type Strains, Phase IV (KMG-IV): sequencing the most valuable type-strain genomes for metagenomic binning, comparative biology and taxonomic classification.</title>
        <authorList>
            <person name="Goeker M."/>
        </authorList>
    </citation>
    <scope>NUCLEOTIDE SEQUENCE [LARGE SCALE GENOMIC DNA]</scope>
    <source>
        <strain evidence="1 3">DSM 44717</strain>
    </source>
</reference>
<gene>
    <name evidence="2" type="ORF">DFR69_109247</name>
    <name evidence="1" type="ORF">DFR69_119108</name>
</gene>
<evidence type="ECO:0000313" key="3">
    <source>
        <dbReference type="Proteomes" id="UP000246410"/>
    </source>
</evidence>
<dbReference type="EMBL" id="QGTL01000019">
    <property type="protein sequence ID" value="PWV67794.1"/>
    <property type="molecule type" value="Genomic_DNA"/>
</dbReference>
<evidence type="ECO:0000313" key="2">
    <source>
        <dbReference type="EMBL" id="PWV72330.1"/>
    </source>
</evidence>
<evidence type="ECO:0000313" key="1">
    <source>
        <dbReference type="EMBL" id="PWV67794.1"/>
    </source>
</evidence>
<name>A0A317N1M0_9NOCA</name>
<keyword evidence="3" id="KW-1185">Reference proteome</keyword>
<dbReference type="AlphaFoldDB" id="A0A317N1M0"/>
<comment type="caution">
    <text evidence="1">The sequence shown here is derived from an EMBL/GenBank/DDBJ whole genome shotgun (WGS) entry which is preliminary data.</text>
</comment>
<dbReference type="EMBL" id="QGTL01000009">
    <property type="protein sequence ID" value="PWV72330.1"/>
    <property type="molecule type" value="Genomic_DNA"/>
</dbReference>
<sequence>MPKLWNDTITAHRQAVRDALLDTTA</sequence>
<dbReference type="Proteomes" id="UP000246410">
    <property type="component" value="Unassembled WGS sequence"/>
</dbReference>
<feature type="non-terminal residue" evidence="1">
    <location>
        <position position="25"/>
    </location>
</feature>
<organism evidence="1 3">
    <name type="scientific">Nocardia neocaledoniensis</name>
    <dbReference type="NCBI Taxonomy" id="236511"/>
    <lineage>
        <taxon>Bacteria</taxon>
        <taxon>Bacillati</taxon>
        <taxon>Actinomycetota</taxon>
        <taxon>Actinomycetes</taxon>
        <taxon>Mycobacteriales</taxon>
        <taxon>Nocardiaceae</taxon>
        <taxon>Nocardia</taxon>
    </lineage>
</organism>
<accession>A0A317N1M0</accession>
<proteinExistence type="predicted"/>